<keyword evidence="6 8" id="KW-0472">Membrane</keyword>
<evidence type="ECO:0000313" key="10">
    <source>
        <dbReference type="Proteomes" id="UP001209570"/>
    </source>
</evidence>
<feature type="transmembrane region" description="Helical" evidence="8">
    <location>
        <begin position="138"/>
        <end position="158"/>
    </location>
</feature>
<feature type="transmembrane region" description="Helical" evidence="8">
    <location>
        <begin position="384"/>
        <end position="405"/>
    </location>
</feature>
<keyword evidence="4 8" id="KW-0812">Transmembrane</keyword>
<evidence type="ECO:0000256" key="1">
    <source>
        <dbReference type="ARBA" id="ARBA00004141"/>
    </source>
</evidence>
<keyword evidence="10" id="KW-1185">Reference proteome</keyword>
<comment type="caution">
    <text evidence="9">The sequence shown here is derived from an EMBL/GenBank/DDBJ whole genome shotgun (WGS) entry which is preliminary data.</text>
</comment>
<sequence>MANSPRRSLLKKGKNKKNKGAKAEQATESASPGPSYTSDDTARAGGGAPVLAAGGIKHVDPTYQTSESGEYDDKMNQILKRRSHDRLPSIKGSVNLWEMEHVGLLVNYACIGFLNGLLPAIVYPFFKLYLNMEGFQVNAAGAIIMLPWSYKTFFGVLTDHYPILGYRRKSYILIGWFVCFLALMVLAYGPREEPYYLPGEIQRTKTVALRVVQNRDAPSAGASYLVELMAVCLGYVITDVACDGIMVELAQHEFIEIRGNVQSTIYIIRFTGNLVGGIVAAFFFNGIEYGGTFDWSIHYETIFFACAVLTLFSCVCTVFFLIEEQYFAEQDVHPFWEMWRIVKQRAIWQMMAFHFLNAFFNNFGFSGFSAIQEYWVVVSPLNNSISTCFSTFLFVAATCLMKMFFLNTSWRGIMAACTVLVVVVYVVVGVVVTYDIYRNEWFYLGGPQLAVLPDGMRHVIAGFVTTEIAEHGFEGATYSLLTTVHNLATPFAAAVANLVDSRFDVSDEDIMTDSKYVRDQVLICLGISWIMQFAGLFTLALLPNQKLEAQELKYRGSSSSLAGVLALSTLAVALVFSTTINILSIFSSTACLPIAGGRGCT</sequence>
<dbReference type="EMBL" id="JAKCXM010000463">
    <property type="protein sequence ID" value="KAJ0393778.1"/>
    <property type="molecule type" value="Genomic_DNA"/>
</dbReference>
<reference evidence="9" key="1">
    <citation type="submission" date="2021-12" db="EMBL/GenBank/DDBJ databases">
        <title>Prjna785345.</title>
        <authorList>
            <person name="Rujirawat T."/>
            <person name="Krajaejun T."/>
        </authorList>
    </citation>
    <scope>NUCLEOTIDE SEQUENCE</scope>
    <source>
        <strain evidence="9">Pi057C3</strain>
    </source>
</reference>
<proteinExistence type="inferred from homology"/>
<evidence type="ECO:0000256" key="4">
    <source>
        <dbReference type="ARBA" id="ARBA00022692"/>
    </source>
</evidence>
<feature type="transmembrane region" description="Helical" evidence="8">
    <location>
        <begin position="266"/>
        <end position="287"/>
    </location>
</feature>
<feature type="transmembrane region" description="Helical" evidence="8">
    <location>
        <begin position="563"/>
        <end position="586"/>
    </location>
</feature>
<gene>
    <name evidence="9" type="ORF">P43SY_004635</name>
</gene>
<dbReference type="AlphaFoldDB" id="A0AAD5M3M4"/>
<feature type="region of interest" description="Disordered" evidence="7">
    <location>
        <begin position="1"/>
        <end position="46"/>
    </location>
</feature>
<evidence type="ECO:0000256" key="8">
    <source>
        <dbReference type="SAM" id="Phobius"/>
    </source>
</evidence>
<dbReference type="SUPFAM" id="SSF103473">
    <property type="entry name" value="MFS general substrate transporter"/>
    <property type="match status" value="1"/>
</dbReference>
<feature type="compositionally biased region" description="Basic residues" evidence="7">
    <location>
        <begin position="8"/>
        <end position="20"/>
    </location>
</feature>
<evidence type="ECO:0000256" key="2">
    <source>
        <dbReference type="ARBA" id="ARBA00007015"/>
    </source>
</evidence>
<comment type="subcellular location">
    <subcellularLocation>
        <location evidence="1">Membrane</location>
        <topology evidence="1">Multi-pass membrane protein</topology>
    </subcellularLocation>
</comment>
<dbReference type="Gene3D" id="1.20.1250.20">
    <property type="entry name" value="MFS general substrate transporter like domains"/>
    <property type="match status" value="1"/>
</dbReference>
<feature type="compositionally biased region" description="Polar residues" evidence="7">
    <location>
        <begin position="26"/>
        <end position="39"/>
    </location>
</feature>
<dbReference type="InterPro" id="IPR039309">
    <property type="entry name" value="BT1"/>
</dbReference>
<feature type="transmembrane region" description="Helical" evidence="8">
    <location>
        <begin position="520"/>
        <end position="542"/>
    </location>
</feature>
<dbReference type="Proteomes" id="UP001209570">
    <property type="component" value="Unassembled WGS sequence"/>
</dbReference>
<organism evidence="9 10">
    <name type="scientific">Pythium insidiosum</name>
    <name type="common">Pythiosis disease agent</name>
    <dbReference type="NCBI Taxonomy" id="114742"/>
    <lineage>
        <taxon>Eukaryota</taxon>
        <taxon>Sar</taxon>
        <taxon>Stramenopiles</taxon>
        <taxon>Oomycota</taxon>
        <taxon>Peronosporomycetes</taxon>
        <taxon>Pythiales</taxon>
        <taxon>Pythiaceae</taxon>
        <taxon>Pythium</taxon>
    </lineage>
</organism>
<name>A0AAD5M3M4_PYTIN</name>
<dbReference type="InterPro" id="IPR036259">
    <property type="entry name" value="MFS_trans_sf"/>
</dbReference>
<dbReference type="PANTHER" id="PTHR31585:SF5">
    <property type="entry name" value="RNA-BINDING S4 DOMAIN-CONTAINING PROTEIN"/>
    <property type="match status" value="1"/>
</dbReference>
<feature type="transmembrane region" description="Helical" evidence="8">
    <location>
        <begin position="302"/>
        <end position="322"/>
    </location>
</feature>
<evidence type="ECO:0000256" key="3">
    <source>
        <dbReference type="ARBA" id="ARBA00022448"/>
    </source>
</evidence>
<feature type="transmembrane region" description="Helical" evidence="8">
    <location>
        <begin position="105"/>
        <end position="126"/>
    </location>
</feature>
<feature type="transmembrane region" description="Helical" evidence="8">
    <location>
        <begin position="346"/>
        <end position="364"/>
    </location>
</feature>
<feature type="transmembrane region" description="Helical" evidence="8">
    <location>
        <begin position="170"/>
        <end position="189"/>
    </location>
</feature>
<evidence type="ECO:0008006" key="11">
    <source>
        <dbReference type="Google" id="ProtNLM"/>
    </source>
</evidence>
<dbReference type="Pfam" id="PF03092">
    <property type="entry name" value="BT1"/>
    <property type="match status" value="1"/>
</dbReference>
<evidence type="ECO:0000256" key="5">
    <source>
        <dbReference type="ARBA" id="ARBA00022989"/>
    </source>
</evidence>
<keyword evidence="3" id="KW-0813">Transport</keyword>
<protein>
    <recommendedName>
        <fullName evidence="11">Transmembrane protein</fullName>
    </recommendedName>
</protein>
<feature type="transmembrane region" description="Helical" evidence="8">
    <location>
        <begin position="412"/>
        <end position="434"/>
    </location>
</feature>
<evidence type="ECO:0000256" key="6">
    <source>
        <dbReference type="ARBA" id="ARBA00023136"/>
    </source>
</evidence>
<evidence type="ECO:0000256" key="7">
    <source>
        <dbReference type="SAM" id="MobiDB-lite"/>
    </source>
</evidence>
<dbReference type="PANTHER" id="PTHR31585">
    <property type="entry name" value="FOLATE-BIOPTERIN TRANSPORTER 1, CHLOROPLASTIC"/>
    <property type="match status" value="1"/>
</dbReference>
<evidence type="ECO:0000313" key="9">
    <source>
        <dbReference type="EMBL" id="KAJ0393778.1"/>
    </source>
</evidence>
<keyword evidence="5 8" id="KW-1133">Transmembrane helix</keyword>
<accession>A0AAD5M3M4</accession>
<comment type="similarity">
    <text evidence="2">Belongs to the major facilitator superfamily. Folate-biopterin transporter (TC 2.A.71) family.</text>
</comment>
<dbReference type="GO" id="GO:0016020">
    <property type="term" value="C:membrane"/>
    <property type="evidence" value="ECO:0007669"/>
    <property type="project" value="UniProtKB-SubCell"/>
</dbReference>